<evidence type="ECO:0000256" key="1">
    <source>
        <dbReference type="SAM" id="Phobius"/>
    </source>
</evidence>
<feature type="transmembrane region" description="Helical" evidence="1">
    <location>
        <begin position="101"/>
        <end position="120"/>
    </location>
</feature>
<evidence type="ECO:0000259" key="3">
    <source>
        <dbReference type="Pfam" id="PF16344"/>
    </source>
</evidence>
<gene>
    <name evidence="4" type="ORF">CLV98_11413</name>
</gene>
<dbReference type="Gene3D" id="3.55.50.30">
    <property type="match status" value="1"/>
</dbReference>
<name>A0A316AC03_9BACT</name>
<evidence type="ECO:0000313" key="5">
    <source>
        <dbReference type="Proteomes" id="UP000245880"/>
    </source>
</evidence>
<dbReference type="RefSeq" id="WP_109677161.1">
    <property type="nucleotide sequence ID" value="NZ_QGDT01000014.1"/>
</dbReference>
<dbReference type="PANTHER" id="PTHR30273">
    <property type="entry name" value="PERIPLASMIC SIGNAL SENSOR AND SIGMA FACTOR ACTIVATOR FECR-RELATED"/>
    <property type="match status" value="1"/>
</dbReference>
<dbReference type="OrthoDB" id="1523489at2"/>
<feature type="domain" description="FecR protein" evidence="2">
    <location>
        <begin position="127"/>
        <end position="226"/>
    </location>
</feature>
<comment type="caution">
    <text evidence="4">The sequence shown here is derived from an EMBL/GenBank/DDBJ whole genome shotgun (WGS) entry which is preliminary data.</text>
</comment>
<dbReference type="InterPro" id="IPR006860">
    <property type="entry name" value="FecR"/>
</dbReference>
<reference evidence="4 5" key="1">
    <citation type="submission" date="2018-03" db="EMBL/GenBank/DDBJ databases">
        <title>Genomic Encyclopedia of Archaeal and Bacterial Type Strains, Phase II (KMG-II): from individual species to whole genera.</title>
        <authorList>
            <person name="Goeker M."/>
        </authorList>
    </citation>
    <scope>NUCLEOTIDE SEQUENCE [LARGE SCALE GENOMIC DNA]</scope>
    <source>
        <strain evidence="4 5">DSM 100346</strain>
    </source>
</reference>
<evidence type="ECO:0000259" key="2">
    <source>
        <dbReference type="Pfam" id="PF04773"/>
    </source>
</evidence>
<dbReference type="PIRSF" id="PIRSF018266">
    <property type="entry name" value="FecR"/>
    <property type="match status" value="1"/>
</dbReference>
<proteinExistence type="predicted"/>
<dbReference type="InterPro" id="IPR032508">
    <property type="entry name" value="FecR_C"/>
</dbReference>
<keyword evidence="1" id="KW-1133">Transmembrane helix</keyword>
<feature type="domain" description="Protein FecR C-terminal" evidence="3">
    <location>
        <begin position="279"/>
        <end position="343"/>
    </location>
</feature>
<keyword evidence="5" id="KW-1185">Reference proteome</keyword>
<evidence type="ECO:0000313" key="4">
    <source>
        <dbReference type="EMBL" id="PWJ55245.1"/>
    </source>
</evidence>
<accession>A0A316AC03</accession>
<keyword evidence="1" id="KW-0472">Membrane</keyword>
<dbReference type="Proteomes" id="UP000245880">
    <property type="component" value="Unassembled WGS sequence"/>
</dbReference>
<dbReference type="InterPro" id="IPR012373">
    <property type="entry name" value="Ferrdict_sens_TM"/>
</dbReference>
<sequence>MGVTKALVLLYFNGQLNNKQSVKVEQWLKSDPNHTQQALHWLAQTASIDEDLQKEIDLKRSAVWESLAIPMAADFNIDPIIVPLYDNRSHEKKANRNRLRWAKIACSVALVCGFIVFWSWSRQSVDFTTAYGQVSRVVLPDRSVVVMNGNSSLRYLGYQLPSFLQQSFPRKVWLEGEAFFDVRHTLANDPFIVYLDKGKSVQVLGTTFNVSQRGSQSLVSLKTGSIAFGWNENGEKEKIVLTPGDLVEAINKGNGGQIVSKTRVNPALFESWVHGKWELDATTLESLLARLEQSYGVKVAVSNTSLLKHTVSGSIPTGNISTNQLIEYIASLFDLRVVKREKDILFTEQE</sequence>
<dbReference type="EMBL" id="QGDT01000014">
    <property type="protein sequence ID" value="PWJ55245.1"/>
    <property type="molecule type" value="Genomic_DNA"/>
</dbReference>
<dbReference type="PANTHER" id="PTHR30273:SF2">
    <property type="entry name" value="PROTEIN FECR"/>
    <property type="match status" value="1"/>
</dbReference>
<organism evidence="4 5">
    <name type="scientific">Dyadobacter jejuensis</name>
    <dbReference type="NCBI Taxonomy" id="1082580"/>
    <lineage>
        <taxon>Bacteria</taxon>
        <taxon>Pseudomonadati</taxon>
        <taxon>Bacteroidota</taxon>
        <taxon>Cytophagia</taxon>
        <taxon>Cytophagales</taxon>
        <taxon>Spirosomataceae</taxon>
        <taxon>Dyadobacter</taxon>
    </lineage>
</organism>
<protein>
    <submittedName>
        <fullName evidence="4">Ferric-dicitrate binding protein FerR (Iron transport regulator)</fullName>
    </submittedName>
</protein>
<dbReference type="Pfam" id="PF16344">
    <property type="entry name" value="FecR_C"/>
    <property type="match status" value="1"/>
</dbReference>
<dbReference type="Pfam" id="PF04773">
    <property type="entry name" value="FecR"/>
    <property type="match status" value="1"/>
</dbReference>
<dbReference type="AlphaFoldDB" id="A0A316AC03"/>
<keyword evidence="1" id="KW-0812">Transmembrane</keyword>
<dbReference type="GO" id="GO:0016989">
    <property type="term" value="F:sigma factor antagonist activity"/>
    <property type="evidence" value="ECO:0007669"/>
    <property type="project" value="TreeGrafter"/>
</dbReference>
<dbReference type="Gene3D" id="2.60.120.1440">
    <property type="match status" value="1"/>
</dbReference>